<dbReference type="SUPFAM" id="SSF81606">
    <property type="entry name" value="PP2C-like"/>
    <property type="match status" value="1"/>
</dbReference>
<reference evidence="3 4" key="1">
    <citation type="submission" date="2019-12" db="EMBL/GenBank/DDBJ databases">
        <authorList>
            <person name="Lee S.D."/>
        </authorList>
    </citation>
    <scope>NUCLEOTIDE SEQUENCE [LARGE SCALE GENOMIC DNA]</scope>
    <source>
        <strain evidence="3 4">GH1-50</strain>
    </source>
</reference>
<dbReference type="InterPro" id="IPR001932">
    <property type="entry name" value="PPM-type_phosphatase-like_dom"/>
</dbReference>
<proteinExistence type="predicted"/>
<name>A0A7C9MSQ4_9RHOB</name>
<organism evidence="3 4">
    <name type="scientific">Kangsaoukella pontilimi</name>
    <dbReference type="NCBI Taxonomy" id="2691042"/>
    <lineage>
        <taxon>Bacteria</taxon>
        <taxon>Pseudomonadati</taxon>
        <taxon>Pseudomonadota</taxon>
        <taxon>Alphaproteobacteria</taxon>
        <taxon>Rhodobacterales</taxon>
        <taxon>Paracoccaceae</taxon>
        <taxon>Kangsaoukella</taxon>
    </lineage>
</organism>
<dbReference type="RefSeq" id="WP_160765433.1">
    <property type="nucleotide sequence ID" value="NZ_WUPT01000003.1"/>
</dbReference>
<dbReference type="Pfam" id="PF13672">
    <property type="entry name" value="PP2C_2"/>
    <property type="match status" value="1"/>
</dbReference>
<dbReference type="AlphaFoldDB" id="A0A7C9MSQ4"/>
<dbReference type="Proteomes" id="UP000480350">
    <property type="component" value="Unassembled WGS sequence"/>
</dbReference>
<protein>
    <submittedName>
        <fullName evidence="3">SpoIIE family protein phosphatase</fullName>
    </submittedName>
</protein>
<feature type="domain" description="PPM-type phosphatase" evidence="2">
    <location>
        <begin position="8"/>
        <end position="260"/>
    </location>
</feature>
<feature type="region of interest" description="Disordered" evidence="1">
    <location>
        <begin position="280"/>
        <end position="345"/>
    </location>
</feature>
<feature type="compositionally biased region" description="Basic and acidic residues" evidence="1">
    <location>
        <begin position="312"/>
        <end position="327"/>
    </location>
</feature>
<sequence length="345" mass="38133">MAKTPDIRFDVASVLNRGCREYQEDAIATDFPQGAEFGYAVLSDGMGGHAAGDVASKIVVTEVFSELKFQSSDGERFARNVRDILRSAAVSANACMAAHTSNNPDTAGMGATLVAPVVVRDKLFWISIGDSPLYLYRDGELRQLNEDHSLGPHIDYMVRSGMMSEDVGRNHPDRNALTSVLIGESIERIDCPEAPFQLKDGDILVVASDGLQFLSNRQIRATITRHAEEDSAAIADRLLRELCELDDPEQDNVCFSVIKVAFQRGADEHTNIFTPEFEKRKVRPRQVTTRPIKPRPATPAEEQAFPSASMKEQPREAPRAEAERPRDSAPMFLRRRWMATDGGGA</sequence>
<dbReference type="SMART" id="SM00332">
    <property type="entry name" value="PP2Cc"/>
    <property type="match status" value="1"/>
</dbReference>
<evidence type="ECO:0000313" key="3">
    <source>
        <dbReference type="EMBL" id="MXQ09517.1"/>
    </source>
</evidence>
<dbReference type="CDD" id="cd00143">
    <property type="entry name" value="PP2Cc"/>
    <property type="match status" value="1"/>
</dbReference>
<gene>
    <name evidence="3" type="ORF">GQ651_16850</name>
</gene>
<evidence type="ECO:0000313" key="4">
    <source>
        <dbReference type="Proteomes" id="UP000480350"/>
    </source>
</evidence>
<dbReference type="InterPro" id="IPR036457">
    <property type="entry name" value="PPM-type-like_dom_sf"/>
</dbReference>
<dbReference type="EMBL" id="WUPT01000003">
    <property type="protein sequence ID" value="MXQ09517.1"/>
    <property type="molecule type" value="Genomic_DNA"/>
</dbReference>
<reference evidence="3 4" key="2">
    <citation type="submission" date="2020-03" db="EMBL/GenBank/DDBJ databases">
        <title>Kangsaoukella pontilimi gen. nov., sp. nov., a new member of the family Rhodobacteraceae isolated from a tidal mudflat.</title>
        <authorList>
            <person name="Kim I.S."/>
        </authorList>
    </citation>
    <scope>NUCLEOTIDE SEQUENCE [LARGE SCALE GENOMIC DNA]</scope>
    <source>
        <strain evidence="3 4">GH1-50</strain>
    </source>
</reference>
<keyword evidence="4" id="KW-1185">Reference proteome</keyword>
<comment type="caution">
    <text evidence="3">The sequence shown here is derived from an EMBL/GenBank/DDBJ whole genome shotgun (WGS) entry which is preliminary data.</text>
</comment>
<dbReference type="Gene3D" id="3.60.40.10">
    <property type="entry name" value="PPM-type phosphatase domain"/>
    <property type="match status" value="1"/>
</dbReference>
<dbReference type="SMART" id="SM00331">
    <property type="entry name" value="PP2C_SIG"/>
    <property type="match status" value="1"/>
</dbReference>
<evidence type="ECO:0000256" key="1">
    <source>
        <dbReference type="SAM" id="MobiDB-lite"/>
    </source>
</evidence>
<evidence type="ECO:0000259" key="2">
    <source>
        <dbReference type="PROSITE" id="PS51746"/>
    </source>
</evidence>
<dbReference type="PROSITE" id="PS51746">
    <property type="entry name" value="PPM_2"/>
    <property type="match status" value="1"/>
</dbReference>
<accession>A0A7C9MSQ4</accession>